<keyword evidence="8 10" id="KW-0275">Fatty acid biosynthesis</keyword>
<evidence type="ECO:0000256" key="6">
    <source>
        <dbReference type="ARBA" id="ARBA00022840"/>
    </source>
</evidence>
<evidence type="ECO:0000256" key="2">
    <source>
        <dbReference type="ARBA" id="ARBA00022516"/>
    </source>
</evidence>
<dbReference type="Gene3D" id="3.90.226.10">
    <property type="entry name" value="2-enoyl-CoA Hydratase, Chain A, domain 1"/>
    <property type="match status" value="1"/>
</dbReference>
<dbReference type="HOGENOM" id="CLU_015486_0_2_9"/>
<dbReference type="STRING" id="868595.Desca_1698"/>
<name>F6B7J2_DESCC</name>
<evidence type="ECO:0000256" key="7">
    <source>
        <dbReference type="ARBA" id="ARBA00023098"/>
    </source>
</evidence>
<dbReference type="Proteomes" id="UP000009226">
    <property type="component" value="Chromosome"/>
</dbReference>
<proteinExistence type="inferred from homology"/>
<evidence type="ECO:0000256" key="8">
    <source>
        <dbReference type="ARBA" id="ARBA00023160"/>
    </source>
</evidence>
<dbReference type="EC" id="2.1.3.15" evidence="10"/>
<dbReference type="InterPro" id="IPR029045">
    <property type="entry name" value="ClpP/crotonase-like_dom_sf"/>
</dbReference>
<dbReference type="GO" id="GO:2001295">
    <property type="term" value="P:malonyl-CoA biosynthetic process"/>
    <property type="evidence" value="ECO:0007669"/>
    <property type="project" value="UniProtKB-UniRule"/>
</dbReference>
<protein>
    <recommendedName>
        <fullName evidence="10">Acetyl-coenzyme A carboxylase carboxyl transferase subunit alpha</fullName>
        <shortName evidence="10">ACCase subunit alpha</shortName>
        <shortName evidence="10">Acetyl-CoA carboxylase carboxyltransferase subunit alpha</shortName>
        <ecNumber evidence="10">2.1.3.15</ecNumber>
    </recommendedName>
</protein>
<dbReference type="GO" id="GO:0009317">
    <property type="term" value="C:acetyl-CoA carboxylase complex"/>
    <property type="evidence" value="ECO:0007669"/>
    <property type="project" value="InterPro"/>
</dbReference>
<evidence type="ECO:0000259" key="11">
    <source>
        <dbReference type="PROSITE" id="PS50989"/>
    </source>
</evidence>
<keyword evidence="10" id="KW-0963">Cytoplasm</keyword>
<gene>
    <name evidence="10" type="primary">accA</name>
    <name evidence="12" type="ordered locus">Desca_1698</name>
</gene>
<feature type="domain" description="CoA carboxyltransferase C-terminal" evidence="11">
    <location>
        <begin position="36"/>
        <end position="290"/>
    </location>
</feature>
<dbReference type="HAMAP" id="MF_00823">
    <property type="entry name" value="AcetylCoA_CT_alpha"/>
    <property type="match status" value="1"/>
</dbReference>
<organism evidence="12 13">
    <name type="scientific">Desulfotomaculum nigrificans (strain DSM 14880 / VKM B-2319 / CO-1-SRB)</name>
    <name type="common">Desulfotomaculum carboxydivorans</name>
    <dbReference type="NCBI Taxonomy" id="868595"/>
    <lineage>
        <taxon>Bacteria</taxon>
        <taxon>Bacillati</taxon>
        <taxon>Bacillota</taxon>
        <taxon>Clostridia</taxon>
        <taxon>Eubacteriales</taxon>
        <taxon>Desulfotomaculaceae</taxon>
        <taxon>Desulfotomaculum</taxon>
    </lineage>
</organism>
<comment type="catalytic activity">
    <reaction evidence="9 10">
        <text>N(6)-carboxybiotinyl-L-lysyl-[protein] + acetyl-CoA = N(6)-biotinyl-L-lysyl-[protein] + malonyl-CoA</text>
        <dbReference type="Rhea" id="RHEA:54728"/>
        <dbReference type="Rhea" id="RHEA-COMP:10505"/>
        <dbReference type="Rhea" id="RHEA-COMP:10506"/>
        <dbReference type="ChEBI" id="CHEBI:57288"/>
        <dbReference type="ChEBI" id="CHEBI:57384"/>
        <dbReference type="ChEBI" id="CHEBI:83144"/>
        <dbReference type="ChEBI" id="CHEBI:83145"/>
        <dbReference type="EC" id="2.1.3.15"/>
    </reaction>
</comment>
<dbReference type="KEGG" id="dca:Desca_1698"/>
<accession>F6B7J2</accession>
<evidence type="ECO:0000313" key="13">
    <source>
        <dbReference type="Proteomes" id="UP000009226"/>
    </source>
</evidence>
<keyword evidence="13" id="KW-1185">Reference proteome</keyword>
<evidence type="ECO:0000256" key="10">
    <source>
        <dbReference type="HAMAP-Rule" id="MF_00823"/>
    </source>
</evidence>
<evidence type="ECO:0000256" key="1">
    <source>
        <dbReference type="ARBA" id="ARBA00004956"/>
    </source>
</evidence>
<keyword evidence="5 10" id="KW-0276">Fatty acid metabolism</keyword>
<dbReference type="GO" id="GO:0003989">
    <property type="term" value="F:acetyl-CoA carboxylase activity"/>
    <property type="evidence" value="ECO:0007669"/>
    <property type="project" value="InterPro"/>
</dbReference>
<dbReference type="SUPFAM" id="SSF52096">
    <property type="entry name" value="ClpP/crotonase"/>
    <property type="match status" value="1"/>
</dbReference>
<dbReference type="GO" id="GO:0006633">
    <property type="term" value="P:fatty acid biosynthetic process"/>
    <property type="evidence" value="ECO:0007669"/>
    <property type="project" value="UniProtKB-KW"/>
</dbReference>
<dbReference type="PANTHER" id="PTHR42853:SF3">
    <property type="entry name" value="ACETYL-COENZYME A CARBOXYLASE CARBOXYL TRANSFERASE SUBUNIT ALPHA, CHLOROPLASTIC"/>
    <property type="match status" value="1"/>
</dbReference>
<comment type="subcellular location">
    <subcellularLocation>
        <location evidence="10">Cytoplasm</location>
    </subcellularLocation>
</comment>
<dbReference type="EMBL" id="CP002736">
    <property type="protein sequence ID" value="AEF94546.1"/>
    <property type="molecule type" value="Genomic_DNA"/>
</dbReference>
<keyword evidence="3 10" id="KW-0808">Transferase</keyword>
<comment type="pathway">
    <text evidence="1 10">Lipid metabolism; malonyl-CoA biosynthesis; malonyl-CoA from acetyl-CoA: step 1/1.</text>
</comment>
<dbReference type="PANTHER" id="PTHR42853">
    <property type="entry name" value="ACETYL-COENZYME A CARBOXYLASE CARBOXYL TRANSFERASE SUBUNIT ALPHA"/>
    <property type="match status" value="1"/>
</dbReference>
<keyword evidence="4 10" id="KW-0547">Nucleotide-binding</keyword>
<dbReference type="Pfam" id="PF03255">
    <property type="entry name" value="ACCA"/>
    <property type="match status" value="1"/>
</dbReference>
<evidence type="ECO:0000256" key="4">
    <source>
        <dbReference type="ARBA" id="ARBA00022741"/>
    </source>
</evidence>
<dbReference type="eggNOG" id="COG0825">
    <property type="taxonomic scope" value="Bacteria"/>
</dbReference>
<evidence type="ECO:0000256" key="5">
    <source>
        <dbReference type="ARBA" id="ARBA00022832"/>
    </source>
</evidence>
<comment type="similarity">
    <text evidence="10">Belongs to the AccA family.</text>
</comment>
<dbReference type="GO" id="GO:0005524">
    <property type="term" value="F:ATP binding"/>
    <property type="evidence" value="ECO:0007669"/>
    <property type="project" value="UniProtKB-KW"/>
</dbReference>
<evidence type="ECO:0000256" key="3">
    <source>
        <dbReference type="ARBA" id="ARBA00022679"/>
    </source>
</evidence>
<keyword evidence="12" id="KW-0436">Ligase</keyword>
<dbReference type="InterPro" id="IPR011763">
    <property type="entry name" value="COA_CT_C"/>
</dbReference>
<dbReference type="NCBIfam" id="NF004344">
    <property type="entry name" value="PRK05724.1"/>
    <property type="match status" value="1"/>
</dbReference>
<dbReference type="UniPathway" id="UPA00655">
    <property type="reaction ID" value="UER00711"/>
</dbReference>
<dbReference type="AlphaFoldDB" id="F6B7J2"/>
<dbReference type="GO" id="GO:0016743">
    <property type="term" value="F:carboxyl- or carbamoyltransferase activity"/>
    <property type="evidence" value="ECO:0007669"/>
    <property type="project" value="UniProtKB-UniRule"/>
</dbReference>
<dbReference type="NCBIfam" id="NF041504">
    <property type="entry name" value="AccA_sub"/>
    <property type="match status" value="1"/>
</dbReference>
<evidence type="ECO:0000256" key="9">
    <source>
        <dbReference type="ARBA" id="ARBA00049152"/>
    </source>
</evidence>
<keyword evidence="2 10" id="KW-0444">Lipid biosynthesis</keyword>
<comment type="subunit">
    <text evidence="10">Acetyl-CoA carboxylase is a heterohexamer composed of biotin carboxyl carrier protein (AccB), biotin carboxylase (AccC) and two subunits each of ACCase subunit alpha (AccA) and ACCase subunit beta (AccD).</text>
</comment>
<keyword evidence="6 10" id="KW-0067">ATP-binding</keyword>
<evidence type="ECO:0000313" key="12">
    <source>
        <dbReference type="EMBL" id="AEF94546.1"/>
    </source>
</evidence>
<sequence>MALDFEKPLLELEAKIDELKRFTSEKGIDFTDEIILLEKKARDMKESIYGKLTPWQKVQIARHPARPNTLDYIKALFTDFLELHGDRLYGDDPAIIGGIARYKGTPVTVMGHLKGHNTKENVQRNFGQAHPEGFRKALRLMKQAEKFNRPIICFIDTAGAYCGMGAEERGQGEAIARNLMVMSTLQVPIISIVIGEGGSGGALALGVANRILMQEHTIFSVSSPEAAASILWKDGSKAQEAAETLKLTAQDLMRLGVIDEIIAEPLGGAHSDPGVAYARMDEALERNFKELLQIPKDELVATRYAKFRAMGQTG</sequence>
<dbReference type="PROSITE" id="PS50989">
    <property type="entry name" value="COA_CT_CTER"/>
    <property type="match status" value="1"/>
</dbReference>
<dbReference type="PRINTS" id="PR01069">
    <property type="entry name" value="ACCCTRFRASEA"/>
</dbReference>
<reference evidence="12" key="1">
    <citation type="submission" date="2011-05" db="EMBL/GenBank/DDBJ databases">
        <title>Complete sequence of Desulfotomaculum carboxydivorans CO-1-SRB.</title>
        <authorList>
            <consortium name="US DOE Joint Genome Institute"/>
            <person name="Lucas S."/>
            <person name="Han J."/>
            <person name="Lapidus A."/>
            <person name="Cheng J.-F."/>
            <person name="Goodwin L."/>
            <person name="Pitluck S."/>
            <person name="Peters L."/>
            <person name="Mikhailova N."/>
            <person name="Lu M."/>
            <person name="Han C."/>
            <person name="Tapia R."/>
            <person name="Land M."/>
            <person name="Hauser L."/>
            <person name="Kyrpides N."/>
            <person name="Ivanova N."/>
            <person name="Pagani I."/>
            <person name="Stams A."/>
            <person name="Plugge C."/>
            <person name="Muyzer G."/>
            <person name="Kuever J."/>
            <person name="Parshina S."/>
            <person name="Ivanova A."/>
            <person name="Nazina T."/>
            <person name="Woyke T."/>
        </authorList>
    </citation>
    <scope>NUCLEOTIDE SEQUENCE [LARGE SCALE GENOMIC DNA]</scope>
    <source>
        <strain evidence="12">CO-1-SRB</strain>
    </source>
</reference>
<keyword evidence="7 10" id="KW-0443">Lipid metabolism</keyword>
<dbReference type="RefSeq" id="WP_013810330.1">
    <property type="nucleotide sequence ID" value="NC_015565.1"/>
</dbReference>
<comment type="function">
    <text evidence="10">Component of the acetyl coenzyme A carboxylase (ACC) complex. First, biotin carboxylase catalyzes the carboxylation of biotin on its carrier protein (BCCP) and then the CO(2) group is transferred by the carboxyltransferase to acetyl-CoA to form malonyl-CoA.</text>
</comment>
<dbReference type="InterPro" id="IPR001095">
    <property type="entry name" value="Acetyl_CoA_COase_a_su"/>
</dbReference>
<dbReference type="NCBIfam" id="TIGR00513">
    <property type="entry name" value="accA"/>
    <property type="match status" value="1"/>
</dbReference>